<sequence length="493" mass="55995">MGSSLSIVMAQLSRDIENLPPCPKPTDDWNVNKNMASLLLLELQPLRHRLKHFQSMFPEADYKDLRRQLRDRYQEVRRLSSPIQGCPLEVISAILSYVVEPVVLTEITGTWGGEDRLAPLYPWAYVSSKFRRALLTNPQHFDHIVFHRYARCTGVDVHRPSLVEMLNFFLGLSGVLPLHIKVVLAFQWGDENSTQALLPACPIIDQLLQRPWKSLDIQGSPRHSTITFLHGIIPRIPPNVLTQLDLHITEGPTNDSYRALSRLPSTITTLRLSFGSVYPDSGVSFSISLPHITDLRVRGCVRSIFTVLIGCPQVQRLEAVMVGNDMPEWDLIVEMPSVERIWASVESYPGHELLPFFRYLRAPSTNSIVVYWNIGLPQRTPGLSVAMDKFIWPLDDLTELTLLRTPFSFQEARAMMGSATRLFYASADTYRWRFSSLGRYENWAWTKAGSPVGDSDSLASSVENEWGNLTSPNDPWSHNPWTSTDDPRDYGSY</sequence>
<gene>
    <name evidence="2" type="ORF">VNI00_012482</name>
</gene>
<evidence type="ECO:0000313" key="2">
    <source>
        <dbReference type="EMBL" id="KAK7034051.1"/>
    </source>
</evidence>
<dbReference type="EMBL" id="JAYKXP010000058">
    <property type="protein sequence ID" value="KAK7034051.1"/>
    <property type="molecule type" value="Genomic_DNA"/>
</dbReference>
<feature type="compositionally biased region" description="Polar residues" evidence="1">
    <location>
        <begin position="457"/>
        <end position="484"/>
    </location>
</feature>
<name>A0AAW0C331_9AGAR</name>
<organism evidence="2 3">
    <name type="scientific">Paramarasmius palmivorus</name>
    <dbReference type="NCBI Taxonomy" id="297713"/>
    <lineage>
        <taxon>Eukaryota</taxon>
        <taxon>Fungi</taxon>
        <taxon>Dikarya</taxon>
        <taxon>Basidiomycota</taxon>
        <taxon>Agaricomycotina</taxon>
        <taxon>Agaricomycetes</taxon>
        <taxon>Agaricomycetidae</taxon>
        <taxon>Agaricales</taxon>
        <taxon>Marasmiineae</taxon>
        <taxon>Marasmiaceae</taxon>
        <taxon>Paramarasmius</taxon>
    </lineage>
</organism>
<accession>A0AAW0C331</accession>
<evidence type="ECO:0000313" key="3">
    <source>
        <dbReference type="Proteomes" id="UP001383192"/>
    </source>
</evidence>
<feature type="region of interest" description="Disordered" evidence="1">
    <location>
        <begin position="451"/>
        <end position="493"/>
    </location>
</feature>
<reference evidence="2 3" key="1">
    <citation type="submission" date="2024-01" db="EMBL/GenBank/DDBJ databases">
        <title>A draft genome for a cacao thread blight-causing isolate of Paramarasmius palmivorus.</title>
        <authorList>
            <person name="Baruah I.K."/>
            <person name="Bukari Y."/>
            <person name="Amoako-Attah I."/>
            <person name="Meinhardt L.W."/>
            <person name="Bailey B.A."/>
            <person name="Cohen S.P."/>
        </authorList>
    </citation>
    <scope>NUCLEOTIDE SEQUENCE [LARGE SCALE GENOMIC DNA]</scope>
    <source>
        <strain evidence="2 3">GH-12</strain>
    </source>
</reference>
<protein>
    <recommendedName>
        <fullName evidence="4">F-box domain-containing protein</fullName>
    </recommendedName>
</protein>
<proteinExistence type="predicted"/>
<dbReference type="AlphaFoldDB" id="A0AAW0C331"/>
<dbReference type="Proteomes" id="UP001383192">
    <property type="component" value="Unassembled WGS sequence"/>
</dbReference>
<keyword evidence="3" id="KW-1185">Reference proteome</keyword>
<comment type="caution">
    <text evidence="2">The sequence shown here is derived from an EMBL/GenBank/DDBJ whole genome shotgun (WGS) entry which is preliminary data.</text>
</comment>
<evidence type="ECO:0008006" key="4">
    <source>
        <dbReference type="Google" id="ProtNLM"/>
    </source>
</evidence>
<evidence type="ECO:0000256" key="1">
    <source>
        <dbReference type="SAM" id="MobiDB-lite"/>
    </source>
</evidence>